<dbReference type="AlphaFoldDB" id="A0A1Y2FF68"/>
<keyword evidence="2" id="KW-0812">Transmembrane</keyword>
<sequence length="366" mass="39496">MLEYFAYKKYKQKKGEEKQVDGAEKAIETAQPLAPLDVTAAGAATPILEMGDDAISPVDEAFLTSSLERATEPVTLRKRIASLAGALPSMPRLKKSKTSQTDAKAPDAVESPEAAASEDETLGEKEDPDVQQTQIMKLLSAFNLSLTPSQRQAAVVKEKDKGKGKAKDCRTLSEKLGDTFRVQAITDNTKELLADFMQILKDIQSGGKLTGKDLKAFFDAHAKDLKAANDSVPGFVKTLVLKLLPISAIPKMEDLAKPGALMSLIKSVLQVLKTKFPAFVGGSVLSVLSVLIVLLAVWHAYTRGRDERLAQEQESMSVAMPASTEGASTVSQRFAPAQRRELVIDGVATGYYLDEDGMKIPVESAQ</sequence>
<dbReference type="RefSeq" id="XP_040725440.1">
    <property type="nucleotide sequence ID" value="XM_040866954.1"/>
</dbReference>
<protein>
    <submittedName>
        <fullName evidence="3">Uncharacterized protein</fullName>
    </submittedName>
</protein>
<evidence type="ECO:0000313" key="4">
    <source>
        <dbReference type="Proteomes" id="UP000193685"/>
    </source>
</evidence>
<evidence type="ECO:0000256" key="2">
    <source>
        <dbReference type="SAM" id="Phobius"/>
    </source>
</evidence>
<reference evidence="3 4" key="1">
    <citation type="submission" date="2016-07" db="EMBL/GenBank/DDBJ databases">
        <title>Pervasive Adenine N6-methylation of Active Genes in Fungi.</title>
        <authorList>
            <consortium name="DOE Joint Genome Institute"/>
            <person name="Mondo S.J."/>
            <person name="Dannebaum R.O."/>
            <person name="Kuo R.C."/>
            <person name="Labutti K."/>
            <person name="Haridas S."/>
            <person name="Kuo A."/>
            <person name="Salamov A."/>
            <person name="Ahrendt S.R."/>
            <person name="Lipzen A."/>
            <person name="Sullivan W."/>
            <person name="Andreopoulos W.B."/>
            <person name="Clum A."/>
            <person name="Lindquist E."/>
            <person name="Daum C."/>
            <person name="Ramamoorthy G.K."/>
            <person name="Gryganskyi A."/>
            <person name="Culley D."/>
            <person name="Magnuson J.K."/>
            <person name="James T.Y."/>
            <person name="O'Malley M.A."/>
            <person name="Stajich J.E."/>
            <person name="Spatafora J.W."/>
            <person name="Visel A."/>
            <person name="Grigoriev I.V."/>
        </authorList>
    </citation>
    <scope>NUCLEOTIDE SEQUENCE [LARGE SCALE GENOMIC DNA]</scope>
    <source>
        <strain evidence="3 4">12-1054</strain>
    </source>
</reference>
<keyword evidence="4" id="KW-1185">Reference proteome</keyword>
<dbReference type="EMBL" id="MCFI01000009">
    <property type="protein sequence ID" value="ORY82569.1"/>
    <property type="molecule type" value="Genomic_DNA"/>
</dbReference>
<dbReference type="Proteomes" id="UP000193685">
    <property type="component" value="Unassembled WGS sequence"/>
</dbReference>
<feature type="compositionally biased region" description="Acidic residues" evidence="1">
    <location>
        <begin position="116"/>
        <end position="128"/>
    </location>
</feature>
<keyword evidence="2" id="KW-0472">Membrane</keyword>
<comment type="caution">
    <text evidence="3">The sequence shown here is derived from an EMBL/GenBank/DDBJ whole genome shotgun (WGS) entry which is preliminary data.</text>
</comment>
<feature type="transmembrane region" description="Helical" evidence="2">
    <location>
        <begin position="276"/>
        <end position="298"/>
    </location>
</feature>
<accession>A0A1Y2FF68</accession>
<proteinExistence type="predicted"/>
<dbReference type="OrthoDB" id="5398191at2759"/>
<keyword evidence="2" id="KW-1133">Transmembrane helix</keyword>
<evidence type="ECO:0000313" key="3">
    <source>
        <dbReference type="EMBL" id="ORY82569.1"/>
    </source>
</evidence>
<evidence type="ECO:0000256" key="1">
    <source>
        <dbReference type="SAM" id="MobiDB-lite"/>
    </source>
</evidence>
<name>A0A1Y2FF68_PROLT</name>
<dbReference type="GeneID" id="63783553"/>
<gene>
    <name evidence="3" type="ORF">BCR37DRAFT_315924</name>
</gene>
<organism evidence="3 4">
    <name type="scientific">Protomyces lactucae-debilis</name>
    <dbReference type="NCBI Taxonomy" id="2754530"/>
    <lineage>
        <taxon>Eukaryota</taxon>
        <taxon>Fungi</taxon>
        <taxon>Dikarya</taxon>
        <taxon>Ascomycota</taxon>
        <taxon>Taphrinomycotina</taxon>
        <taxon>Taphrinomycetes</taxon>
        <taxon>Taphrinales</taxon>
        <taxon>Protomycetaceae</taxon>
        <taxon>Protomyces</taxon>
    </lineage>
</organism>
<feature type="region of interest" description="Disordered" evidence="1">
    <location>
        <begin position="91"/>
        <end position="128"/>
    </location>
</feature>